<evidence type="ECO:0000256" key="2">
    <source>
        <dbReference type="ARBA" id="ARBA00023287"/>
    </source>
</evidence>
<dbReference type="Pfam" id="PF07963">
    <property type="entry name" value="N_methyl"/>
    <property type="match status" value="1"/>
</dbReference>
<dbReference type="EMBL" id="FNDE01000012">
    <property type="protein sequence ID" value="SDH11652.1"/>
    <property type="molecule type" value="Genomic_DNA"/>
</dbReference>
<feature type="transmembrane region" description="Helical" evidence="3">
    <location>
        <begin position="20"/>
        <end position="42"/>
    </location>
</feature>
<keyword evidence="3" id="KW-0472">Membrane</keyword>
<gene>
    <name evidence="4" type="ORF">K3F53_14820</name>
    <name evidence="5" type="ORF">SAMN04489735_101224</name>
</gene>
<comment type="subcellular location">
    <subcellularLocation>
        <location evidence="1">Cell surface</location>
    </subcellularLocation>
</comment>
<reference evidence="5 6" key="1">
    <citation type="submission" date="2016-10" db="EMBL/GenBank/DDBJ databases">
        <authorList>
            <person name="de Groot N.N."/>
        </authorList>
    </citation>
    <scope>NUCLEOTIDE SEQUENCE [LARGE SCALE GENOMIC DNA]</scope>
    <source>
        <strain evidence="5 6">L 420-91</strain>
    </source>
</reference>
<dbReference type="AlphaFoldDB" id="A0A1G7ZSH2"/>
<evidence type="ECO:0000256" key="3">
    <source>
        <dbReference type="SAM" id="Phobius"/>
    </source>
</evidence>
<evidence type="ECO:0000256" key="1">
    <source>
        <dbReference type="ARBA" id="ARBA00004241"/>
    </source>
</evidence>
<organism evidence="5 6">
    <name type="scientific">Aneurinibacillus thermoaerophilus</name>
    <dbReference type="NCBI Taxonomy" id="143495"/>
    <lineage>
        <taxon>Bacteria</taxon>
        <taxon>Bacillati</taxon>
        <taxon>Bacillota</taxon>
        <taxon>Bacilli</taxon>
        <taxon>Bacillales</taxon>
        <taxon>Paenibacillaceae</taxon>
        <taxon>Aneurinibacillus group</taxon>
        <taxon>Aneurinibacillus</taxon>
    </lineage>
</organism>
<dbReference type="EMBL" id="CP080764">
    <property type="protein sequence ID" value="QYY42124.1"/>
    <property type="molecule type" value="Genomic_DNA"/>
</dbReference>
<keyword evidence="7" id="KW-1185">Reference proteome</keyword>
<dbReference type="Proteomes" id="UP000826616">
    <property type="component" value="Chromosome"/>
</dbReference>
<protein>
    <submittedName>
        <fullName evidence="4">Prepilin-type N-terminal cleavage/methylation domain-containing protein</fullName>
    </submittedName>
</protein>
<dbReference type="RefSeq" id="WP_091260412.1">
    <property type="nucleotide sequence ID" value="NZ_CP080764.1"/>
</dbReference>
<dbReference type="OrthoDB" id="2679391at2"/>
<name>A0A1G7ZSH2_ANETH</name>
<keyword evidence="3" id="KW-0812">Transmembrane</keyword>
<keyword evidence="2" id="KW-0178">Competence</keyword>
<evidence type="ECO:0000313" key="4">
    <source>
        <dbReference type="EMBL" id="QYY42124.1"/>
    </source>
</evidence>
<dbReference type="InterPro" id="IPR012902">
    <property type="entry name" value="N_methyl_site"/>
</dbReference>
<evidence type="ECO:0000313" key="6">
    <source>
        <dbReference type="Proteomes" id="UP000198956"/>
    </source>
</evidence>
<proteinExistence type="predicted"/>
<dbReference type="GO" id="GO:0030420">
    <property type="term" value="P:establishment of competence for transformation"/>
    <property type="evidence" value="ECO:0007669"/>
    <property type="project" value="UniProtKB-KW"/>
</dbReference>
<evidence type="ECO:0000313" key="7">
    <source>
        <dbReference type="Proteomes" id="UP000826616"/>
    </source>
</evidence>
<dbReference type="Proteomes" id="UP000198956">
    <property type="component" value="Unassembled WGS sequence"/>
</dbReference>
<keyword evidence="3" id="KW-1133">Transmembrane helix</keyword>
<sequence>MSLFRKFVHQKIFNERGVTLVELLVAVGIFLAIILPLSSIYISGISLYDRTRIETDLQNETDFILSNILNTVQDASYFELPNDSFDPTRHNTLVAIFKNSLAGKSLLPPEDEGKSRDGLITYDLKLAYDTETKKQQSMLKRTFYQFPQLSSGDSQSNPNITNDSNNVWKTFKHDEGYVVGGLFTVTEHNDKLTIYLVVAPKGKSGTIRNGQKAEFTDLNDVLHELNRLQTERKSLASSDNEPLHFIRFVKTEFAVNNMKNG</sequence>
<evidence type="ECO:0000313" key="5">
    <source>
        <dbReference type="EMBL" id="SDH11652.1"/>
    </source>
</evidence>
<dbReference type="GeneID" id="97142652"/>
<dbReference type="GO" id="GO:0009986">
    <property type="term" value="C:cell surface"/>
    <property type="evidence" value="ECO:0007669"/>
    <property type="project" value="UniProtKB-SubCell"/>
</dbReference>
<accession>A0A1G7ZSH2</accession>
<reference evidence="4 7" key="2">
    <citation type="submission" date="2021-08" db="EMBL/GenBank/DDBJ databases">
        <title>Complete genome sequence of the strain Aneurinibacillus thermoaerophilus CCM 8960.</title>
        <authorList>
            <person name="Musilova J."/>
            <person name="Kourilova X."/>
            <person name="Pernicova I."/>
            <person name="Bezdicek M."/>
            <person name="Lengerova M."/>
            <person name="Obruca S."/>
            <person name="Sedlar K."/>
        </authorList>
    </citation>
    <scope>NUCLEOTIDE SEQUENCE [LARGE SCALE GENOMIC DNA]</scope>
    <source>
        <strain evidence="4 7">CCM 8960</strain>
    </source>
</reference>